<dbReference type="Gene3D" id="3.40.50.300">
    <property type="entry name" value="P-loop containing nucleotide triphosphate hydrolases"/>
    <property type="match status" value="1"/>
</dbReference>
<evidence type="ECO:0000313" key="9">
    <source>
        <dbReference type="EMBL" id="HHN51911.1"/>
    </source>
</evidence>
<evidence type="ECO:0000256" key="1">
    <source>
        <dbReference type="ARBA" id="ARBA00005417"/>
    </source>
</evidence>
<evidence type="ECO:0000313" key="8">
    <source>
        <dbReference type="EMBL" id="HGN89875.1"/>
    </source>
</evidence>
<sequence length="233" mass="25604">MLMTQGLGAGYKKLQVLFDVSVTVPEKQLTVVVGPNGSGKSTFLKTIFGLTKIYSGKIMLDGVDITGLQPHQIAYHGISYVPQVDNIFSNLTVYENLLIATHGLNIDESSIDDVMEMFPHLKTYRNKKAALMSGGERQMLAIAMSLLRKPKIMLFDEPTGNLSPKMAITIFNIIKELRENHGKTILLAEQNAKKALEIGDKAILLVSGKTVYQGDANALLTHEELGKLYLGIK</sequence>
<keyword evidence="2" id="KW-0813">Transport</keyword>
<dbReference type="GO" id="GO:0015807">
    <property type="term" value="P:L-amino acid transport"/>
    <property type="evidence" value="ECO:0007669"/>
    <property type="project" value="TreeGrafter"/>
</dbReference>
<evidence type="ECO:0000313" key="7">
    <source>
        <dbReference type="EMBL" id="HGL41156.1"/>
    </source>
</evidence>
<dbReference type="AlphaFoldDB" id="A0A7C4I607"/>
<accession>A0A7C4I607</accession>
<evidence type="ECO:0000259" key="6">
    <source>
        <dbReference type="PROSITE" id="PS50893"/>
    </source>
</evidence>
<evidence type="ECO:0000256" key="4">
    <source>
        <dbReference type="ARBA" id="ARBA00022840"/>
    </source>
</evidence>
<name>A0A7C4I607_CALS0</name>
<dbReference type="GO" id="GO:0016887">
    <property type="term" value="F:ATP hydrolysis activity"/>
    <property type="evidence" value="ECO:0007669"/>
    <property type="project" value="InterPro"/>
</dbReference>
<comment type="caution">
    <text evidence="8">The sequence shown here is derived from an EMBL/GenBank/DDBJ whole genome shotgun (WGS) entry which is preliminary data.</text>
</comment>
<dbReference type="EMBL" id="DRXG01000021">
    <property type="protein sequence ID" value="HHN51911.1"/>
    <property type="molecule type" value="Genomic_DNA"/>
</dbReference>
<proteinExistence type="inferred from homology"/>
<dbReference type="InterPro" id="IPR003439">
    <property type="entry name" value="ABC_transporter-like_ATP-bd"/>
</dbReference>
<evidence type="ECO:0000256" key="2">
    <source>
        <dbReference type="ARBA" id="ARBA00022448"/>
    </source>
</evidence>
<evidence type="ECO:0000256" key="3">
    <source>
        <dbReference type="ARBA" id="ARBA00022741"/>
    </source>
</evidence>
<comment type="similarity">
    <text evidence="1">Belongs to the ABC transporter superfamily.</text>
</comment>
<dbReference type="CDD" id="cd03224">
    <property type="entry name" value="ABC_TM1139_LivF_branched"/>
    <property type="match status" value="1"/>
</dbReference>
<dbReference type="Pfam" id="PF00005">
    <property type="entry name" value="ABC_tran"/>
    <property type="match status" value="1"/>
</dbReference>
<dbReference type="InterPro" id="IPR017871">
    <property type="entry name" value="ABC_transporter-like_CS"/>
</dbReference>
<keyword evidence="5" id="KW-0029">Amino-acid transport</keyword>
<dbReference type="PROSITE" id="PS50893">
    <property type="entry name" value="ABC_TRANSPORTER_2"/>
    <property type="match status" value="1"/>
</dbReference>
<evidence type="ECO:0000256" key="5">
    <source>
        <dbReference type="ARBA" id="ARBA00022970"/>
    </source>
</evidence>
<dbReference type="InterPro" id="IPR027417">
    <property type="entry name" value="P-loop_NTPase"/>
</dbReference>
<dbReference type="PANTHER" id="PTHR43820:SF7">
    <property type="entry name" value="BRANCHED-CHAIN AMINO ACID TRANSPORT ATP-BINDING PROTEIN LIVF-RELATED"/>
    <property type="match status" value="1"/>
</dbReference>
<protein>
    <submittedName>
        <fullName evidence="8">ABC transporter ATP-binding protein</fullName>
    </submittedName>
</protein>
<dbReference type="SUPFAM" id="SSF52540">
    <property type="entry name" value="P-loop containing nucleoside triphosphate hydrolases"/>
    <property type="match status" value="1"/>
</dbReference>
<keyword evidence="3" id="KW-0547">Nucleotide-binding</keyword>
<dbReference type="GO" id="GO:0005524">
    <property type="term" value="F:ATP binding"/>
    <property type="evidence" value="ECO:0007669"/>
    <property type="project" value="UniProtKB-KW"/>
</dbReference>
<dbReference type="EMBL" id="DTAD01000022">
    <property type="protein sequence ID" value="HGN89875.1"/>
    <property type="molecule type" value="Genomic_DNA"/>
</dbReference>
<keyword evidence="4 8" id="KW-0067">ATP-binding</keyword>
<dbReference type="SMART" id="SM00382">
    <property type="entry name" value="AAA"/>
    <property type="match status" value="1"/>
</dbReference>
<gene>
    <name evidence="9" type="ORF">ENM30_01215</name>
    <name evidence="8" type="ORF">ENT82_01940</name>
    <name evidence="7" type="ORF">ENU43_05785</name>
</gene>
<dbReference type="InterPro" id="IPR052156">
    <property type="entry name" value="BCAA_Transport_ATP-bd_LivF"/>
</dbReference>
<feature type="domain" description="ABC transporter" evidence="6">
    <location>
        <begin position="2"/>
        <end position="232"/>
    </location>
</feature>
<dbReference type="GO" id="GO:0015658">
    <property type="term" value="F:branched-chain amino acid transmembrane transporter activity"/>
    <property type="evidence" value="ECO:0007669"/>
    <property type="project" value="TreeGrafter"/>
</dbReference>
<organism evidence="8">
    <name type="scientific">Caldiarchaeum subterraneum</name>
    <dbReference type="NCBI Taxonomy" id="311458"/>
    <lineage>
        <taxon>Archaea</taxon>
        <taxon>Nitrososphaerota</taxon>
        <taxon>Candidatus Caldarchaeales</taxon>
        <taxon>Candidatus Caldarchaeaceae</taxon>
        <taxon>Candidatus Caldarchaeum</taxon>
    </lineage>
</organism>
<dbReference type="PANTHER" id="PTHR43820">
    <property type="entry name" value="HIGH-AFFINITY BRANCHED-CHAIN AMINO ACID TRANSPORT ATP-BINDING PROTEIN LIVF"/>
    <property type="match status" value="1"/>
</dbReference>
<dbReference type="PROSITE" id="PS00211">
    <property type="entry name" value="ABC_TRANSPORTER_1"/>
    <property type="match status" value="1"/>
</dbReference>
<dbReference type="EMBL" id="DTCM01000074">
    <property type="protein sequence ID" value="HGL41156.1"/>
    <property type="molecule type" value="Genomic_DNA"/>
</dbReference>
<reference evidence="8" key="1">
    <citation type="journal article" date="2020" name="mSystems">
        <title>Genome- and Community-Level Interaction Insights into Carbon Utilization and Element Cycling Functions of Hydrothermarchaeota in Hydrothermal Sediment.</title>
        <authorList>
            <person name="Zhou Z."/>
            <person name="Liu Y."/>
            <person name="Xu W."/>
            <person name="Pan J."/>
            <person name="Luo Z.H."/>
            <person name="Li M."/>
        </authorList>
    </citation>
    <scope>NUCLEOTIDE SEQUENCE [LARGE SCALE GENOMIC DNA]</scope>
    <source>
        <strain evidence="9">SpSt-1073</strain>
        <strain evidence="8">SpSt-613</strain>
        <strain evidence="7">SpSt-669</strain>
    </source>
</reference>
<dbReference type="InterPro" id="IPR003593">
    <property type="entry name" value="AAA+_ATPase"/>
</dbReference>